<comment type="caution">
    <text evidence="2">The sequence shown here is derived from an EMBL/GenBank/DDBJ whole genome shotgun (WGS) entry which is preliminary data.</text>
</comment>
<protein>
    <submittedName>
        <fullName evidence="2">FixH family protein</fullName>
    </submittedName>
</protein>
<dbReference type="InterPro" id="IPR008620">
    <property type="entry name" value="FixH"/>
</dbReference>
<keyword evidence="3" id="KW-1185">Reference proteome</keyword>
<proteinExistence type="predicted"/>
<dbReference type="RefSeq" id="WP_243995881.1">
    <property type="nucleotide sequence ID" value="NZ_JALHLE010000035.1"/>
</dbReference>
<keyword evidence="1" id="KW-0812">Transmembrane</keyword>
<sequence>MSSQQAPRRKPFTGKHMTVILVAGFGVVFAVNFLMASLATSTFGGVVVENSYVASQHFNKWLDEAAKEKALGWKVDVERRSDGRLTAALAGVPAYPTVKAIARHPLGRKPDIALTFQKEASGAYVSDKPLPEGRWILRFDIEAGGKIWRGEDQVEGQEVMGQPVP</sequence>
<organism evidence="2 3">
    <name type="scientific">Novosphingobium album</name>
    <name type="common">ex Hu et al. 2023</name>
    <dbReference type="NCBI Taxonomy" id="2930093"/>
    <lineage>
        <taxon>Bacteria</taxon>
        <taxon>Pseudomonadati</taxon>
        <taxon>Pseudomonadota</taxon>
        <taxon>Alphaproteobacteria</taxon>
        <taxon>Sphingomonadales</taxon>
        <taxon>Sphingomonadaceae</taxon>
        <taxon>Novosphingobium</taxon>
    </lineage>
</organism>
<evidence type="ECO:0000256" key="1">
    <source>
        <dbReference type="SAM" id="Phobius"/>
    </source>
</evidence>
<dbReference type="Pfam" id="PF05751">
    <property type="entry name" value="FixH"/>
    <property type="match status" value="1"/>
</dbReference>
<gene>
    <name evidence="2" type="ORF">MTR64_17955</name>
</gene>
<feature type="transmembrane region" description="Helical" evidence="1">
    <location>
        <begin position="20"/>
        <end position="39"/>
    </location>
</feature>
<name>A0ABT0B5Y9_9SPHN</name>
<evidence type="ECO:0000313" key="3">
    <source>
        <dbReference type="Proteomes" id="UP001162880"/>
    </source>
</evidence>
<dbReference type="Proteomes" id="UP001162880">
    <property type="component" value="Unassembled WGS sequence"/>
</dbReference>
<keyword evidence="1" id="KW-1133">Transmembrane helix</keyword>
<accession>A0ABT0B5Y9</accession>
<evidence type="ECO:0000313" key="2">
    <source>
        <dbReference type="EMBL" id="MCJ2180460.1"/>
    </source>
</evidence>
<reference evidence="2" key="1">
    <citation type="submission" date="2022-03" db="EMBL/GenBank/DDBJ databases">
        <title>Identification of a novel bacterium isolated from mangrove sediments.</title>
        <authorList>
            <person name="Pan X."/>
        </authorList>
    </citation>
    <scope>NUCLEOTIDE SEQUENCE</scope>
    <source>
        <strain evidence="2">B2580</strain>
    </source>
</reference>
<keyword evidence="1" id="KW-0472">Membrane</keyword>
<dbReference type="EMBL" id="JALHLE010000035">
    <property type="protein sequence ID" value="MCJ2180460.1"/>
    <property type="molecule type" value="Genomic_DNA"/>
</dbReference>